<dbReference type="InterPro" id="IPR036397">
    <property type="entry name" value="RNaseH_sf"/>
</dbReference>
<name>A0AAW2XMC8_9LAMI</name>
<dbReference type="Gene3D" id="3.30.420.10">
    <property type="entry name" value="Ribonuclease H-like superfamily/Ribonuclease H"/>
    <property type="match status" value="1"/>
</dbReference>
<accession>A0AAW2XMC8</accession>
<sequence length="207" mass="23521">MIKWAIELSEYNISYQPRSAIKTQALAEFMNEATFTKEDEGMVVTCRWFLHTCWQWSWSGAHQPKGMNSNMLYDLTSRPRTMRSNMKLSLQVETDWRKPLLDNLIEGILSADEIEAARLKSRAARFVLLAGLENSRLVCQARHPIMIHVCVAFSQANGQVEVTNRILVQGIKAKIAQVGGQWVDALPAVLWSYRTTPHSTTEKPLST</sequence>
<dbReference type="AlphaFoldDB" id="A0AAW2XMC8"/>
<dbReference type="InterPro" id="IPR012337">
    <property type="entry name" value="RNaseH-like_sf"/>
</dbReference>
<evidence type="ECO:0000313" key="1">
    <source>
        <dbReference type="EMBL" id="KAL0453856.1"/>
    </source>
</evidence>
<dbReference type="PANTHER" id="PTHR48475:SF2">
    <property type="entry name" value="RIBONUCLEASE H"/>
    <property type="match status" value="1"/>
</dbReference>
<dbReference type="PANTHER" id="PTHR48475">
    <property type="entry name" value="RIBONUCLEASE H"/>
    <property type="match status" value="1"/>
</dbReference>
<dbReference type="SUPFAM" id="SSF53098">
    <property type="entry name" value="Ribonuclease H-like"/>
    <property type="match status" value="1"/>
</dbReference>
<gene>
    <name evidence="1" type="ORF">Slati_1363700</name>
</gene>
<dbReference type="EMBL" id="JACGWN010000004">
    <property type="protein sequence ID" value="KAL0453856.1"/>
    <property type="molecule type" value="Genomic_DNA"/>
</dbReference>
<proteinExistence type="predicted"/>
<protein>
    <submittedName>
        <fullName evidence="1">Uncharacterized protein</fullName>
    </submittedName>
</protein>
<comment type="caution">
    <text evidence="1">The sequence shown here is derived from an EMBL/GenBank/DDBJ whole genome shotgun (WGS) entry which is preliminary data.</text>
</comment>
<dbReference type="GO" id="GO:0003676">
    <property type="term" value="F:nucleic acid binding"/>
    <property type="evidence" value="ECO:0007669"/>
    <property type="project" value="InterPro"/>
</dbReference>
<reference evidence="1" key="2">
    <citation type="journal article" date="2024" name="Plant">
        <title>Genomic evolution and insights into agronomic trait innovations of Sesamum species.</title>
        <authorList>
            <person name="Miao H."/>
            <person name="Wang L."/>
            <person name="Qu L."/>
            <person name="Liu H."/>
            <person name="Sun Y."/>
            <person name="Le M."/>
            <person name="Wang Q."/>
            <person name="Wei S."/>
            <person name="Zheng Y."/>
            <person name="Lin W."/>
            <person name="Duan Y."/>
            <person name="Cao H."/>
            <person name="Xiong S."/>
            <person name="Wang X."/>
            <person name="Wei L."/>
            <person name="Li C."/>
            <person name="Ma Q."/>
            <person name="Ju M."/>
            <person name="Zhao R."/>
            <person name="Li G."/>
            <person name="Mu C."/>
            <person name="Tian Q."/>
            <person name="Mei H."/>
            <person name="Zhang T."/>
            <person name="Gao T."/>
            <person name="Zhang H."/>
        </authorList>
    </citation>
    <scope>NUCLEOTIDE SEQUENCE</scope>
    <source>
        <strain evidence="1">KEN1</strain>
    </source>
</reference>
<organism evidence="1">
    <name type="scientific">Sesamum latifolium</name>
    <dbReference type="NCBI Taxonomy" id="2727402"/>
    <lineage>
        <taxon>Eukaryota</taxon>
        <taxon>Viridiplantae</taxon>
        <taxon>Streptophyta</taxon>
        <taxon>Embryophyta</taxon>
        <taxon>Tracheophyta</taxon>
        <taxon>Spermatophyta</taxon>
        <taxon>Magnoliopsida</taxon>
        <taxon>eudicotyledons</taxon>
        <taxon>Gunneridae</taxon>
        <taxon>Pentapetalae</taxon>
        <taxon>asterids</taxon>
        <taxon>lamiids</taxon>
        <taxon>Lamiales</taxon>
        <taxon>Pedaliaceae</taxon>
        <taxon>Sesamum</taxon>
    </lineage>
</organism>
<reference evidence="1" key="1">
    <citation type="submission" date="2020-06" db="EMBL/GenBank/DDBJ databases">
        <authorList>
            <person name="Li T."/>
            <person name="Hu X."/>
            <person name="Zhang T."/>
            <person name="Song X."/>
            <person name="Zhang H."/>
            <person name="Dai N."/>
            <person name="Sheng W."/>
            <person name="Hou X."/>
            <person name="Wei L."/>
        </authorList>
    </citation>
    <scope>NUCLEOTIDE SEQUENCE</scope>
    <source>
        <strain evidence="1">KEN1</strain>
        <tissue evidence="1">Leaf</tissue>
    </source>
</reference>